<evidence type="ECO:0000313" key="2">
    <source>
        <dbReference type="Proteomes" id="UP000269396"/>
    </source>
</evidence>
<organism evidence="1 2">
    <name type="scientific">Schistosoma mattheei</name>
    <dbReference type="NCBI Taxonomy" id="31246"/>
    <lineage>
        <taxon>Eukaryota</taxon>
        <taxon>Metazoa</taxon>
        <taxon>Spiralia</taxon>
        <taxon>Lophotrochozoa</taxon>
        <taxon>Platyhelminthes</taxon>
        <taxon>Trematoda</taxon>
        <taxon>Digenea</taxon>
        <taxon>Strigeidida</taxon>
        <taxon>Schistosomatoidea</taxon>
        <taxon>Schistosomatidae</taxon>
        <taxon>Schistosoma</taxon>
    </lineage>
</organism>
<dbReference type="EMBL" id="UZAL01034665">
    <property type="protein sequence ID" value="VDP65916.1"/>
    <property type="molecule type" value="Genomic_DNA"/>
</dbReference>
<dbReference type="Proteomes" id="UP000269396">
    <property type="component" value="Unassembled WGS sequence"/>
</dbReference>
<evidence type="ECO:0000313" key="1">
    <source>
        <dbReference type="EMBL" id="VDP65916.1"/>
    </source>
</evidence>
<proteinExistence type="predicted"/>
<accession>A0A183PJC1</accession>
<keyword evidence="2" id="KW-1185">Reference proteome</keyword>
<name>A0A183PJC1_9TREM</name>
<sequence length="180" mass="18772">MFFSCKYAALALPIRAFSSASDPPCLSMMLPRYVNVFTSSKPSPSSVIRLLHAVLYRRISLSPLCMLESTAAEAAAKLVVFSCICYCVCDGEPDYLQSLVRSAAFQLSTVSHTSSQIECGVSLQSASAFSASAGMLSGSATLPLLIRLMAMLISSIVGGPTSIGRSVAAASMSSGFSGDS</sequence>
<reference evidence="1 2" key="1">
    <citation type="submission" date="2018-11" db="EMBL/GenBank/DDBJ databases">
        <authorList>
            <consortium name="Pathogen Informatics"/>
        </authorList>
    </citation>
    <scope>NUCLEOTIDE SEQUENCE [LARGE SCALE GENOMIC DNA]</scope>
    <source>
        <strain>Denwood</strain>
        <strain evidence="2">Zambia</strain>
    </source>
</reference>
<protein>
    <submittedName>
        <fullName evidence="1">Uncharacterized protein</fullName>
    </submittedName>
</protein>
<dbReference type="AlphaFoldDB" id="A0A183PJC1"/>
<gene>
    <name evidence="1" type="ORF">SMTD_LOCUS14457</name>
</gene>